<dbReference type="GeneID" id="108849974"/>
<dbReference type="RefSeq" id="XP_018479070.2">
    <property type="nucleotide sequence ID" value="XM_018623568.2"/>
</dbReference>
<feature type="domain" description="RNase H type-1" evidence="2">
    <location>
        <begin position="396"/>
        <end position="469"/>
    </location>
</feature>
<dbReference type="GO" id="GO:0003676">
    <property type="term" value="F:nucleic acid binding"/>
    <property type="evidence" value="ECO:0007669"/>
    <property type="project" value="InterPro"/>
</dbReference>
<feature type="region of interest" description="Disordered" evidence="1">
    <location>
        <begin position="1"/>
        <end position="42"/>
    </location>
</feature>
<dbReference type="InterPro" id="IPR002156">
    <property type="entry name" value="RNaseH_domain"/>
</dbReference>
<sequence>MASIVASPPPSEPPDPDLDVVFPVDPPDPPVPPDPPPRLPLSNPPSFHLLAHSELLPHIDLACSLFITARAASVIRDYHGSISSSSSPRSASLVSCCQGLQRTRLLLLLQSITTHSAIDDLKIGLSDEICQSGKAPETLHIHLVESAVWSGFLCGVHCGSVDGLLSTTRSCSVQSKPPFDVAPGTCAFMLSLIELDDKLTWLVSGKLQIHHGNVGFQSICLSSTIAYSSTLVKVTRRVVSSYNDNRSSANNTPLQFCYRKDKSEQYLVEALLQKLPQPGSTSENSDVRCFTPSFSDDWQQGFSSVKTLWRHHGNAGAKSLCRNSAFVNALEVLVKLHYIVIVVNVATLSLLDSPSPCFQASTVSLSFSANIMLAEDSVSLSGFKAVHICFSAKSSQIGLYILIPEAITFRSALYKALTLEFSTLKVLSDRLTLMRAITGNLQSKEIIGTVKDIRSISSGFATISFYHVYVFRKKLFKLISLCNGHHDLGHRFGLISSS</sequence>
<evidence type="ECO:0000313" key="4">
    <source>
        <dbReference type="RefSeq" id="XP_018479070.2"/>
    </source>
</evidence>
<gene>
    <name evidence="4" type="primary">LOC108849974</name>
</gene>
<name>A0A6J0N337_RAPSA</name>
<reference evidence="3" key="1">
    <citation type="journal article" date="2019" name="Database">
        <title>The radish genome database (RadishGD): an integrated information resource for radish genomics.</title>
        <authorList>
            <person name="Yu H.J."/>
            <person name="Baek S."/>
            <person name="Lee Y.J."/>
            <person name="Cho A."/>
            <person name="Mun J.H."/>
        </authorList>
    </citation>
    <scope>NUCLEOTIDE SEQUENCE [LARGE SCALE GENOMIC DNA]</scope>
    <source>
        <strain evidence="3">cv. WK10039</strain>
    </source>
</reference>
<evidence type="ECO:0000256" key="1">
    <source>
        <dbReference type="SAM" id="MobiDB-lite"/>
    </source>
</evidence>
<dbReference type="GO" id="GO:0004523">
    <property type="term" value="F:RNA-DNA hybrid ribonuclease activity"/>
    <property type="evidence" value="ECO:0007669"/>
    <property type="project" value="InterPro"/>
</dbReference>
<evidence type="ECO:0000259" key="2">
    <source>
        <dbReference type="Pfam" id="PF13456"/>
    </source>
</evidence>
<dbReference type="Proteomes" id="UP000504610">
    <property type="component" value="Chromosome 4"/>
</dbReference>
<dbReference type="OrthoDB" id="1128741at2759"/>
<feature type="compositionally biased region" description="Pro residues" evidence="1">
    <location>
        <begin position="24"/>
        <end position="42"/>
    </location>
</feature>
<dbReference type="AlphaFoldDB" id="A0A6J0N337"/>
<keyword evidence="3" id="KW-1185">Reference proteome</keyword>
<dbReference type="Pfam" id="PF13456">
    <property type="entry name" value="RVT_3"/>
    <property type="match status" value="1"/>
</dbReference>
<proteinExistence type="predicted"/>
<evidence type="ECO:0000313" key="3">
    <source>
        <dbReference type="Proteomes" id="UP000504610"/>
    </source>
</evidence>
<accession>A0A6J0N337</accession>
<dbReference type="KEGG" id="rsz:108849974"/>
<reference evidence="4" key="2">
    <citation type="submission" date="2025-08" db="UniProtKB">
        <authorList>
            <consortium name="RefSeq"/>
        </authorList>
    </citation>
    <scope>IDENTIFICATION</scope>
    <source>
        <tissue evidence="4">Leaf</tissue>
    </source>
</reference>
<protein>
    <submittedName>
        <fullName evidence="4">Uncharacterized protein LOC108849974 isoform X1</fullName>
    </submittedName>
</protein>
<organism evidence="3 4">
    <name type="scientific">Raphanus sativus</name>
    <name type="common">Radish</name>
    <name type="synonym">Raphanus raphanistrum var. sativus</name>
    <dbReference type="NCBI Taxonomy" id="3726"/>
    <lineage>
        <taxon>Eukaryota</taxon>
        <taxon>Viridiplantae</taxon>
        <taxon>Streptophyta</taxon>
        <taxon>Embryophyta</taxon>
        <taxon>Tracheophyta</taxon>
        <taxon>Spermatophyta</taxon>
        <taxon>Magnoliopsida</taxon>
        <taxon>eudicotyledons</taxon>
        <taxon>Gunneridae</taxon>
        <taxon>Pentapetalae</taxon>
        <taxon>rosids</taxon>
        <taxon>malvids</taxon>
        <taxon>Brassicales</taxon>
        <taxon>Brassicaceae</taxon>
        <taxon>Brassiceae</taxon>
        <taxon>Raphanus</taxon>
    </lineage>
</organism>